<dbReference type="GO" id="GO:0004497">
    <property type="term" value="F:monooxygenase activity"/>
    <property type="evidence" value="ECO:0007669"/>
    <property type="project" value="UniProtKB-KW"/>
</dbReference>
<proteinExistence type="predicted"/>
<name>A0ABT6DIL4_9BACT</name>
<sequence length="115" mass="12528">MVKAALLVRMEAKPGKEKEVEDFLKGALPLVEEELNTTAWFAIRLSPLVFGIFDAFPDESGRQAHLVGKVAEALMKKAPDLFLKEPTIEKVEVLADKLPGSGARSVDLPPEAFAP</sequence>
<evidence type="ECO:0000313" key="2">
    <source>
        <dbReference type="Proteomes" id="UP001152321"/>
    </source>
</evidence>
<comment type="caution">
    <text evidence="1">The sequence shown here is derived from an EMBL/GenBank/DDBJ whole genome shotgun (WGS) entry which is preliminary data.</text>
</comment>
<dbReference type="InterPro" id="IPR011008">
    <property type="entry name" value="Dimeric_a/b-barrel"/>
</dbReference>
<reference evidence="1" key="1">
    <citation type="submission" date="2022-08" db="EMBL/GenBank/DDBJ databases">
        <title>Novel Bdellovibrio Species Isolated from Svalbard: Designation Bdellovibrio svalbardensis.</title>
        <authorList>
            <person name="Mitchell R.J."/>
            <person name="Choi S.Y."/>
        </authorList>
    </citation>
    <scope>NUCLEOTIDE SEQUENCE</scope>
    <source>
        <strain evidence="1">PAP01</strain>
    </source>
</reference>
<keyword evidence="2" id="KW-1185">Reference proteome</keyword>
<evidence type="ECO:0000313" key="1">
    <source>
        <dbReference type="EMBL" id="MDG0816698.1"/>
    </source>
</evidence>
<organism evidence="1 2">
    <name type="scientific">Bdellovibrio svalbardensis</name>
    <dbReference type="NCBI Taxonomy" id="2972972"/>
    <lineage>
        <taxon>Bacteria</taxon>
        <taxon>Pseudomonadati</taxon>
        <taxon>Bdellovibrionota</taxon>
        <taxon>Bdellovibrionia</taxon>
        <taxon>Bdellovibrionales</taxon>
        <taxon>Pseudobdellovibrionaceae</taxon>
        <taxon>Bdellovibrio</taxon>
    </lineage>
</organism>
<dbReference type="Proteomes" id="UP001152321">
    <property type="component" value="Unassembled WGS sequence"/>
</dbReference>
<accession>A0ABT6DIL4</accession>
<gene>
    <name evidence="1" type="ORF">NWE73_10005</name>
</gene>
<dbReference type="RefSeq" id="WP_277578173.1">
    <property type="nucleotide sequence ID" value="NZ_JANRMI010000002.1"/>
</dbReference>
<dbReference type="SUPFAM" id="SSF54909">
    <property type="entry name" value="Dimeric alpha+beta barrel"/>
    <property type="match status" value="1"/>
</dbReference>
<dbReference type="EMBL" id="JANRMI010000002">
    <property type="protein sequence ID" value="MDG0816698.1"/>
    <property type="molecule type" value="Genomic_DNA"/>
</dbReference>
<protein>
    <submittedName>
        <fullName evidence="1">Antibiotic biosynthesis monooxygenase</fullName>
    </submittedName>
</protein>
<dbReference type="Gene3D" id="3.30.70.100">
    <property type="match status" value="1"/>
</dbReference>
<keyword evidence="1" id="KW-0503">Monooxygenase</keyword>
<keyword evidence="1" id="KW-0560">Oxidoreductase</keyword>